<dbReference type="EMBL" id="LN827929">
    <property type="protein sequence ID" value="CEZ19953.1"/>
    <property type="molecule type" value="Genomic_DNA"/>
</dbReference>
<proteinExistence type="predicted"/>
<accession>A0A0D6EXG7</accession>
<dbReference type="Proteomes" id="UP000064007">
    <property type="component" value="Chromosome 1"/>
</dbReference>
<dbReference type="STRING" id="1581557.BN1208_1072"/>
<keyword evidence="1" id="KW-1133">Transmembrane helix</keyword>
<reference evidence="4" key="1">
    <citation type="submission" date="2014-12" db="EMBL/GenBank/DDBJ databases">
        <authorList>
            <person name="Salcher M.M."/>
        </authorList>
    </citation>
    <scope>NUCLEOTIDE SEQUENCE [LARGE SCALE GENOMIC DNA]</scope>
    <source>
        <strain evidence="4">MMS-10A-171</strain>
    </source>
</reference>
<evidence type="ECO:0000313" key="4">
    <source>
        <dbReference type="Proteomes" id="UP000064007"/>
    </source>
</evidence>
<dbReference type="RefSeq" id="WP_046488609.1">
    <property type="nucleotide sequence ID" value="NZ_LN827929.1"/>
</dbReference>
<feature type="transmembrane region" description="Helical" evidence="1">
    <location>
        <begin position="6"/>
        <end position="24"/>
    </location>
</feature>
<dbReference type="Pfam" id="PF14238">
    <property type="entry name" value="DUF4340"/>
    <property type="match status" value="1"/>
</dbReference>
<dbReference type="OrthoDB" id="8534137at2"/>
<sequence length="295" mass="34218">MKNRWLINIILLVMVLSISLFLFLKPTKIKQTKQFSISAFNLSDFDSIKIDFPSRASVIFKKSTESWDMIEPVKGRADQFSVQKIISIVATSSSEKLPSNDLAKYGLDKPTMKLKLIHKGQEEEFIFGTYNSVTEDQYLLYKENVYLISGSYSEAAATQPIELIDKLPLTKSEEIKYFDFSRLEQWQSKRLKVTRNNNEWSANEGSQFKQNEMAEWFDMTWVKNPAKSVEKSSIDLRIPYKSFDIHTIDGKKITFLRVQESPETKLYRVDEGLLYHFGSDIGFTMMNPPIEHSKK</sequence>
<dbReference type="HOGENOM" id="CLU_082698_0_0_4"/>
<keyword evidence="4" id="KW-1185">Reference proteome</keyword>
<name>A0A0D6EXG7_9PROT</name>
<dbReference type="AlphaFoldDB" id="A0A0D6EXG7"/>
<evidence type="ECO:0000313" key="3">
    <source>
        <dbReference type="EMBL" id="CEZ19953.1"/>
    </source>
</evidence>
<evidence type="ECO:0000256" key="1">
    <source>
        <dbReference type="SAM" id="Phobius"/>
    </source>
</evidence>
<dbReference type="InterPro" id="IPR025641">
    <property type="entry name" value="DUF4340"/>
</dbReference>
<organism evidence="3 4">
    <name type="scientific">Candidatus Methylopumilus planktonicus</name>
    <dbReference type="NCBI Taxonomy" id="1581557"/>
    <lineage>
        <taxon>Bacteria</taxon>
        <taxon>Pseudomonadati</taxon>
        <taxon>Pseudomonadota</taxon>
        <taxon>Betaproteobacteria</taxon>
        <taxon>Nitrosomonadales</taxon>
        <taxon>Methylophilaceae</taxon>
        <taxon>Candidatus Methylopumilus</taxon>
    </lineage>
</organism>
<protein>
    <recommendedName>
        <fullName evidence="2">DUF4340 domain-containing protein</fullName>
    </recommendedName>
</protein>
<feature type="domain" description="DUF4340" evidence="2">
    <location>
        <begin position="67"/>
        <end position="214"/>
    </location>
</feature>
<keyword evidence="1" id="KW-0812">Transmembrane</keyword>
<evidence type="ECO:0000259" key="2">
    <source>
        <dbReference type="Pfam" id="PF14238"/>
    </source>
</evidence>
<gene>
    <name evidence="3" type="ORF">BN1208_1072</name>
</gene>
<keyword evidence="1" id="KW-0472">Membrane</keyword>
<dbReference type="KEGG" id="mbat:BN1208_1072"/>